<dbReference type="AlphaFoldDB" id="A0A0F9IML6"/>
<comment type="caution">
    <text evidence="1">The sequence shown here is derived from an EMBL/GenBank/DDBJ whole genome shotgun (WGS) entry which is preliminary data.</text>
</comment>
<name>A0A0F9IML6_9ZZZZ</name>
<evidence type="ECO:0000313" key="1">
    <source>
        <dbReference type="EMBL" id="KKM45481.1"/>
    </source>
</evidence>
<organism evidence="1">
    <name type="scientific">marine sediment metagenome</name>
    <dbReference type="NCBI Taxonomy" id="412755"/>
    <lineage>
        <taxon>unclassified sequences</taxon>
        <taxon>metagenomes</taxon>
        <taxon>ecological metagenomes</taxon>
    </lineage>
</organism>
<sequence>MSNTSDYFPPQTTNVKLLITTGINVIPPPRPRFVYKSVPPPPRVPCPYCGKGCTNKRGVQIHVKRYCKSAPPTQEKT</sequence>
<dbReference type="EMBL" id="LAZR01012052">
    <property type="protein sequence ID" value="KKM45481.1"/>
    <property type="molecule type" value="Genomic_DNA"/>
</dbReference>
<protein>
    <recommendedName>
        <fullName evidence="2">C2H2-type domain-containing protein</fullName>
    </recommendedName>
</protein>
<reference evidence="1" key="1">
    <citation type="journal article" date="2015" name="Nature">
        <title>Complex archaea that bridge the gap between prokaryotes and eukaryotes.</title>
        <authorList>
            <person name="Spang A."/>
            <person name="Saw J.H."/>
            <person name="Jorgensen S.L."/>
            <person name="Zaremba-Niedzwiedzka K."/>
            <person name="Martijn J."/>
            <person name="Lind A.E."/>
            <person name="van Eijk R."/>
            <person name="Schleper C."/>
            <person name="Guy L."/>
            <person name="Ettema T.J."/>
        </authorList>
    </citation>
    <scope>NUCLEOTIDE SEQUENCE</scope>
</reference>
<gene>
    <name evidence="1" type="ORF">LCGC14_1560680</name>
</gene>
<proteinExistence type="predicted"/>
<evidence type="ECO:0008006" key="2">
    <source>
        <dbReference type="Google" id="ProtNLM"/>
    </source>
</evidence>
<accession>A0A0F9IML6</accession>